<evidence type="ECO:0000313" key="3">
    <source>
        <dbReference type="EMBL" id="GJT72279.1"/>
    </source>
</evidence>
<feature type="compositionally biased region" description="Basic residues" evidence="1">
    <location>
        <begin position="65"/>
        <end position="74"/>
    </location>
</feature>
<dbReference type="Pfam" id="PF14303">
    <property type="entry name" value="NAM-associated"/>
    <property type="match status" value="1"/>
</dbReference>
<comment type="caution">
    <text evidence="3">The sequence shown here is derived from an EMBL/GenBank/DDBJ whole genome shotgun (WGS) entry which is preliminary data.</text>
</comment>
<gene>
    <name evidence="3" type="ORF">Tco_1031565</name>
</gene>
<dbReference type="InterPro" id="IPR029466">
    <property type="entry name" value="NAM-associated_C"/>
</dbReference>
<dbReference type="PANTHER" id="PTHR45023">
    <property type="match status" value="1"/>
</dbReference>
<feature type="non-terminal residue" evidence="3">
    <location>
        <position position="1"/>
    </location>
</feature>
<feature type="domain" description="No apical meristem-associated C-terminal" evidence="2">
    <location>
        <begin position="25"/>
        <end position="91"/>
    </location>
</feature>
<proteinExistence type="predicted"/>
<organism evidence="3 4">
    <name type="scientific">Tanacetum coccineum</name>
    <dbReference type="NCBI Taxonomy" id="301880"/>
    <lineage>
        <taxon>Eukaryota</taxon>
        <taxon>Viridiplantae</taxon>
        <taxon>Streptophyta</taxon>
        <taxon>Embryophyta</taxon>
        <taxon>Tracheophyta</taxon>
        <taxon>Spermatophyta</taxon>
        <taxon>Magnoliopsida</taxon>
        <taxon>eudicotyledons</taxon>
        <taxon>Gunneridae</taxon>
        <taxon>Pentapetalae</taxon>
        <taxon>asterids</taxon>
        <taxon>campanulids</taxon>
        <taxon>Asterales</taxon>
        <taxon>Asteraceae</taxon>
        <taxon>Asteroideae</taxon>
        <taxon>Anthemideae</taxon>
        <taxon>Anthemidinae</taxon>
        <taxon>Tanacetum</taxon>
    </lineage>
</organism>
<dbReference type="Proteomes" id="UP001151760">
    <property type="component" value="Unassembled WGS sequence"/>
</dbReference>
<dbReference type="PANTHER" id="PTHR45023:SF4">
    <property type="entry name" value="GLYCINE-RICH PROTEIN-RELATED"/>
    <property type="match status" value="1"/>
</dbReference>
<sequence length="159" mass="17743">RKSGENDGDVLEAAKAEYSACNKGKKFAYEHGWRVLKKHPKWDAADHFDSEDHTEIFGPDARPRPPGKTRPAKKTKSETTESSAGSGSGSMKDVLNEELRQKIQAGKSAYEAKKVKEQSATELNELQFLTIDADSLPEPKKTIIKNKQAQIMAKYHLFP</sequence>
<reference evidence="3" key="2">
    <citation type="submission" date="2022-01" db="EMBL/GenBank/DDBJ databases">
        <authorList>
            <person name="Yamashiro T."/>
            <person name="Shiraishi A."/>
            <person name="Satake H."/>
            <person name="Nakayama K."/>
        </authorList>
    </citation>
    <scope>NUCLEOTIDE SEQUENCE</scope>
</reference>
<evidence type="ECO:0000259" key="2">
    <source>
        <dbReference type="Pfam" id="PF14303"/>
    </source>
</evidence>
<evidence type="ECO:0000313" key="4">
    <source>
        <dbReference type="Proteomes" id="UP001151760"/>
    </source>
</evidence>
<feature type="region of interest" description="Disordered" evidence="1">
    <location>
        <begin position="47"/>
        <end position="99"/>
    </location>
</feature>
<name>A0ABQ5G9K0_9ASTR</name>
<keyword evidence="4" id="KW-1185">Reference proteome</keyword>
<reference evidence="3" key="1">
    <citation type="journal article" date="2022" name="Int. J. Mol. Sci.">
        <title>Draft Genome of Tanacetum Coccineum: Genomic Comparison of Closely Related Tanacetum-Family Plants.</title>
        <authorList>
            <person name="Yamashiro T."/>
            <person name="Shiraishi A."/>
            <person name="Nakayama K."/>
            <person name="Satake H."/>
        </authorList>
    </citation>
    <scope>NUCLEOTIDE SEQUENCE</scope>
</reference>
<accession>A0ABQ5G9K0</accession>
<evidence type="ECO:0000256" key="1">
    <source>
        <dbReference type="SAM" id="MobiDB-lite"/>
    </source>
</evidence>
<dbReference type="EMBL" id="BQNB010018245">
    <property type="protein sequence ID" value="GJT72279.1"/>
    <property type="molecule type" value="Genomic_DNA"/>
</dbReference>
<protein>
    <recommendedName>
        <fullName evidence="2">No apical meristem-associated C-terminal domain-containing protein</fullName>
    </recommendedName>
</protein>